<gene>
    <name evidence="8" type="ORF">RND71_041745</name>
</gene>
<dbReference type="InterPro" id="IPR015300">
    <property type="entry name" value="DNA-bd_pseudobarrel_sf"/>
</dbReference>
<sequence length="201" mass="23307">MQDTFVQKHEDELLDTVKLIVPTDDFWCVSVKKAGKMIWLHDGWQEFMEHHSIGYWYFLLFKYEQNSCFTIHIFDLAATEIDYQIRSHGNAKLRGVGQDLSHGKDKIVSDKDGLETEQGPESSTKSSELSRGAKRRKISSGRINLWRCYETRSRTNKLHDEGRVLNAKNLNILCNSSLTKPLGSKLVWPNMKTPIHLQWQL</sequence>
<dbReference type="EMBL" id="JAVYJV010000023">
    <property type="protein sequence ID" value="KAK4340283.1"/>
    <property type="molecule type" value="Genomic_DNA"/>
</dbReference>
<evidence type="ECO:0000313" key="9">
    <source>
        <dbReference type="Proteomes" id="UP001291623"/>
    </source>
</evidence>
<keyword evidence="2" id="KW-0805">Transcription regulation</keyword>
<dbReference type="Gene3D" id="2.40.330.10">
    <property type="entry name" value="DNA-binding pseudobarrel domain"/>
    <property type="match status" value="1"/>
</dbReference>
<evidence type="ECO:0000256" key="1">
    <source>
        <dbReference type="ARBA" id="ARBA00004123"/>
    </source>
</evidence>
<organism evidence="8 9">
    <name type="scientific">Anisodus tanguticus</name>
    <dbReference type="NCBI Taxonomy" id="243964"/>
    <lineage>
        <taxon>Eukaryota</taxon>
        <taxon>Viridiplantae</taxon>
        <taxon>Streptophyta</taxon>
        <taxon>Embryophyta</taxon>
        <taxon>Tracheophyta</taxon>
        <taxon>Spermatophyta</taxon>
        <taxon>Magnoliopsida</taxon>
        <taxon>eudicotyledons</taxon>
        <taxon>Gunneridae</taxon>
        <taxon>Pentapetalae</taxon>
        <taxon>asterids</taxon>
        <taxon>lamiids</taxon>
        <taxon>Solanales</taxon>
        <taxon>Solanaceae</taxon>
        <taxon>Solanoideae</taxon>
        <taxon>Hyoscyameae</taxon>
        <taxon>Anisodus</taxon>
    </lineage>
</organism>
<dbReference type="InterPro" id="IPR003340">
    <property type="entry name" value="B3_DNA-bd"/>
</dbReference>
<dbReference type="PANTHER" id="PTHR31920:SF37">
    <property type="entry name" value="B3 DOMAIN-CONTAINING TRANSCRIPTION FACTOR VRN1"/>
    <property type="match status" value="1"/>
</dbReference>
<name>A0AAE1UQ30_9SOLA</name>
<dbReference type="Pfam" id="PF02362">
    <property type="entry name" value="B3"/>
    <property type="match status" value="1"/>
</dbReference>
<dbReference type="PANTHER" id="PTHR31920">
    <property type="entry name" value="B3 DOMAIN-CONTAINING"/>
    <property type="match status" value="1"/>
</dbReference>
<dbReference type="Proteomes" id="UP001291623">
    <property type="component" value="Unassembled WGS sequence"/>
</dbReference>
<dbReference type="SUPFAM" id="SSF101936">
    <property type="entry name" value="DNA-binding pseudobarrel domain"/>
    <property type="match status" value="1"/>
</dbReference>
<accession>A0AAE1UQ30</accession>
<feature type="compositionally biased region" description="Polar residues" evidence="6">
    <location>
        <begin position="119"/>
        <end position="129"/>
    </location>
</feature>
<feature type="region of interest" description="Disordered" evidence="6">
    <location>
        <begin position="103"/>
        <end position="136"/>
    </location>
</feature>
<comment type="caution">
    <text evidence="8">The sequence shown here is derived from an EMBL/GenBank/DDBJ whole genome shotgun (WGS) entry which is preliminary data.</text>
</comment>
<proteinExistence type="predicted"/>
<feature type="compositionally biased region" description="Basic and acidic residues" evidence="6">
    <location>
        <begin position="103"/>
        <end position="114"/>
    </location>
</feature>
<evidence type="ECO:0000256" key="5">
    <source>
        <dbReference type="ARBA" id="ARBA00023242"/>
    </source>
</evidence>
<evidence type="ECO:0000313" key="8">
    <source>
        <dbReference type="EMBL" id="KAK4340283.1"/>
    </source>
</evidence>
<evidence type="ECO:0000256" key="2">
    <source>
        <dbReference type="ARBA" id="ARBA00023015"/>
    </source>
</evidence>
<dbReference type="CDD" id="cd10017">
    <property type="entry name" value="B3_DNA"/>
    <property type="match status" value="1"/>
</dbReference>
<keyword evidence="9" id="KW-1185">Reference proteome</keyword>
<keyword evidence="5" id="KW-0539">Nucleus</keyword>
<dbReference type="GO" id="GO:0005634">
    <property type="term" value="C:nucleus"/>
    <property type="evidence" value="ECO:0007669"/>
    <property type="project" value="UniProtKB-SubCell"/>
</dbReference>
<reference evidence="8" key="1">
    <citation type="submission" date="2023-12" db="EMBL/GenBank/DDBJ databases">
        <title>Genome assembly of Anisodus tanguticus.</title>
        <authorList>
            <person name="Wang Y.-J."/>
        </authorList>
    </citation>
    <scope>NUCLEOTIDE SEQUENCE</scope>
    <source>
        <strain evidence="8">KB-2021</strain>
        <tissue evidence="8">Leaf</tissue>
    </source>
</reference>
<dbReference type="PROSITE" id="PS50863">
    <property type="entry name" value="B3"/>
    <property type="match status" value="1"/>
</dbReference>
<evidence type="ECO:0000256" key="4">
    <source>
        <dbReference type="ARBA" id="ARBA00023163"/>
    </source>
</evidence>
<keyword evidence="3" id="KW-0238">DNA-binding</keyword>
<evidence type="ECO:0000259" key="7">
    <source>
        <dbReference type="PROSITE" id="PS50863"/>
    </source>
</evidence>
<evidence type="ECO:0000256" key="3">
    <source>
        <dbReference type="ARBA" id="ARBA00023125"/>
    </source>
</evidence>
<protein>
    <recommendedName>
        <fullName evidence="7">TF-B3 domain-containing protein</fullName>
    </recommendedName>
</protein>
<dbReference type="GO" id="GO:0003677">
    <property type="term" value="F:DNA binding"/>
    <property type="evidence" value="ECO:0007669"/>
    <property type="project" value="UniProtKB-KW"/>
</dbReference>
<dbReference type="InterPro" id="IPR050655">
    <property type="entry name" value="Plant_B3_domain"/>
</dbReference>
<keyword evidence="4" id="KW-0804">Transcription</keyword>
<dbReference type="AlphaFoldDB" id="A0AAE1UQ30"/>
<feature type="domain" description="TF-B3" evidence="7">
    <location>
        <begin position="1"/>
        <end position="77"/>
    </location>
</feature>
<evidence type="ECO:0000256" key="6">
    <source>
        <dbReference type="SAM" id="MobiDB-lite"/>
    </source>
</evidence>
<comment type="subcellular location">
    <subcellularLocation>
        <location evidence="1">Nucleus</location>
    </subcellularLocation>
</comment>